<evidence type="ECO:0008006" key="8">
    <source>
        <dbReference type="Google" id="ProtNLM"/>
    </source>
</evidence>
<dbReference type="GO" id="GO:0042262">
    <property type="term" value="P:DNA protection"/>
    <property type="evidence" value="ECO:0007669"/>
    <property type="project" value="TreeGrafter"/>
</dbReference>
<comment type="cofactor">
    <cofactor evidence="1">
        <name>Mg(2+)</name>
        <dbReference type="ChEBI" id="CHEBI:18420"/>
    </cofactor>
</comment>
<sequence>MDIPGIPPLHHFTITSEGHQQGYELWRTGTALKRFTNAFVFDPAENKVLLGLKKRGFGKGIYNGFGGKLDPGETVADAALRELQIRSDEMRPEWFAYPSLSVPSAVPSNTLPAFPYELMWKDDPLWMPHLLKSEYFVARVDYGPVPIPKPGQKVEPVLDGTAYLVDGERVEAGMQKWVCGVMDKQEWERARVWEA</sequence>
<comment type="similarity">
    <text evidence="2">Belongs to the Nudix hydrolase family.</text>
</comment>
<dbReference type="CDD" id="cd03427">
    <property type="entry name" value="NUDIX_MTH1_Nudt1"/>
    <property type="match status" value="1"/>
</dbReference>
<dbReference type="Proteomes" id="UP000663853">
    <property type="component" value="Unassembled WGS sequence"/>
</dbReference>
<dbReference type="GO" id="GO:0005737">
    <property type="term" value="C:cytoplasm"/>
    <property type="evidence" value="ECO:0007669"/>
    <property type="project" value="TreeGrafter"/>
</dbReference>
<dbReference type="Gene3D" id="3.90.79.10">
    <property type="entry name" value="Nucleoside Triphosphate Pyrophosphohydrolase"/>
    <property type="match status" value="2"/>
</dbReference>
<evidence type="ECO:0000313" key="7">
    <source>
        <dbReference type="Proteomes" id="UP000663853"/>
    </source>
</evidence>
<dbReference type="GO" id="GO:0008413">
    <property type="term" value="F:8-oxo-7,8-dihydroguanosine triphosphate pyrophosphatase activity"/>
    <property type="evidence" value="ECO:0007669"/>
    <property type="project" value="TreeGrafter"/>
</dbReference>
<name>A0A8H3HEN1_9AGAM</name>
<evidence type="ECO:0000256" key="2">
    <source>
        <dbReference type="ARBA" id="ARBA00005582"/>
    </source>
</evidence>
<gene>
    <name evidence="6" type="ORF">RDB_LOCUS114996</name>
</gene>
<keyword evidence="3" id="KW-0479">Metal-binding</keyword>
<keyword evidence="4" id="KW-0378">Hydrolase</keyword>
<proteinExistence type="inferred from homology"/>
<dbReference type="EMBL" id="CAJMXA010003557">
    <property type="protein sequence ID" value="CAE6502785.1"/>
    <property type="molecule type" value="Genomic_DNA"/>
</dbReference>
<keyword evidence="5" id="KW-0460">Magnesium</keyword>
<dbReference type="SUPFAM" id="SSF55811">
    <property type="entry name" value="Nudix"/>
    <property type="match status" value="1"/>
</dbReference>
<evidence type="ECO:0000256" key="5">
    <source>
        <dbReference type="ARBA" id="ARBA00022842"/>
    </source>
</evidence>
<reference evidence="6" key="1">
    <citation type="submission" date="2021-01" db="EMBL/GenBank/DDBJ databases">
        <authorList>
            <person name="Kaushik A."/>
        </authorList>
    </citation>
    <scope>NUCLEOTIDE SEQUENCE</scope>
    <source>
        <strain evidence="6">AG6-10EEA</strain>
    </source>
</reference>
<dbReference type="PANTHER" id="PTHR43758:SF2">
    <property type="entry name" value="OXIDIZED PURINE NUCLEOSIDE TRIPHOSPHATE HYDROLASE"/>
    <property type="match status" value="1"/>
</dbReference>
<evidence type="ECO:0000313" key="6">
    <source>
        <dbReference type="EMBL" id="CAE6502785.1"/>
    </source>
</evidence>
<dbReference type="PANTHER" id="PTHR43758">
    <property type="entry name" value="7,8-DIHYDRO-8-OXOGUANINE TRIPHOSPHATASE"/>
    <property type="match status" value="1"/>
</dbReference>
<protein>
    <recommendedName>
        <fullName evidence="8">Nudix hydrolase domain-containing protein</fullName>
    </recommendedName>
</protein>
<evidence type="ECO:0000256" key="4">
    <source>
        <dbReference type="ARBA" id="ARBA00022801"/>
    </source>
</evidence>
<dbReference type="InterPro" id="IPR015797">
    <property type="entry name" value="NUDIX_hydrolase-like_dom_sf"/>
</dbReference>
<evidence type="ECO:0000256" key="1">
    <source>
        <dbReference type="ARBA" id="ARBA00001946"/>
    </source>
</evidence>
<dbReference type="GO" id="GO:0046872">
    <property type="term" value="F:metal ion binding"/>
    <property type="evidence" value="ECO:0007669"/>
    <property type="project" value="UniProtKB-KW"/>
</dbReference>
<comment type="caution">
    <text evidence="6">The sequence shown here is derived from an EMBL/GenBank/DDBJ whole genome shotgun (WGS) entry which is preliminary data.</text>
</comment>
<evidence type="ECO:0000256" key="3">
    <source>
        <dbReference type="ARBA" id="ARBA00022723"/>
    </source>
</evidence>
<organism evidence="6 7">
    <name type="scientific">Rhizoctonia solani</name>
    <dbReference type="NCBI Taxonomy" id="456999"/>
    <lineage>
        <taxon>Eukaryota</taxon>
        <taxon>Fungi</taxon>
        <taxon>Dikarya</taxon>
        <taxon>Basidiomycota</taxon>
        <taxon>Agaricomycotina</taxon>
        <taxon>Agaricomycetes</taxon>
        <taxon>Cantharellales</taxon>
        <taxon>Ceratobasidiaceae</taxon>
        <taxon>Rhizoctonia</taxon>
    </lineage>
</organism>
<accession>A0A8H3HEN1</accession>
<dbReference type="AlphaFoldDB" id="A0A8H3HEN1"/>